<protein>
    <submittedName>
        <fullName evidence="2">Dihydrofolate reductase</fullName>
    </submittedName>
</protein>
<dbReference type="Pfam" id="PF01872">
    <property type="entry name" value="RibD_C"/>
    <property type="match status" value="1"/>
</dbReference>
<dbReference type="Gene3D" id="3.40.430.10">
    <property type="entry name" value="Dihydrofolate Reductase, subunit A"/>
    <property type="match status" value="1"/>
</dbReference>
<organism evidence="2 3">
    <name type="scientific">Actinoalloteichus fjordicus</name>
    <dbReference type="NCBI Taxonomy" id="1612552"/>
    <lineage>
        <taxon>Bacteria</taxon>
        <taxon>Bacillati</taxon>
        <taxon>Actinomycetota</taxon>
        <taxon>Actinomycetes</taxon>
        <taxon>Pseudonocardiales</taxon>
        <taxon>Pseudonocardiaceae</taxon>
        <taxon>Actinoalloteichus</taxon>
    </lineage>
</organism>
<dbReference type="Proteomes" id="UP000185511">
    <property type="component" value="Chromosome"/>
</dbReference>
<dbReference type="RefSeq" id="WP_075742191.1">
    <property type="nucleotide sequence ID" value="NZ_CP016076.1"/>
</dbReference>
<dbReference type="SUPFAM" id="SSF53597">
    <property type="entry name" value="Dihydrofolate reductase-like"/>
    <property type="match status" value="1"/>
</dbReference>
<keyword evidence="3" id="KW-1185">Reference proteome</keyword>
<name>A0AAC9LFJ6_9PSEU</name>
<feature type="domain" description="Bacterial bifunctional deaminase-reductase C-terminal" evidence="1">
    <location>
        <begin position="4"/>
        <end position="179"/>
    </location>
</feature>
<dbReference type="GO" id="GO:0008703">
    <property type="term" value="F:5-amino-6-(5-phosphoribosylamino)uracil reductase activity"/>
    <property type="evidence" value="ECO:0007669"/>
    <property type="project" value="InterPro"/>
</dbReference>
<dbReference type="EMBL" id="CP016076">
    <property type="protein sequence ID" value="APU16692.1"/>
    <property type="molecule type" value="Genomic_DNA"/>
</dbReference>
<sequence length="189" mass="20248">MGRLIIEQIVSADGSAQDADGGMNHVPSTVDDGGCDVDQRARLADVEAVVLGANTYRLFSGHWPQVTEDQDLLASILNTRPKHVVSNSLTEAPWGAFAPATVERGDGVATIRRLKAHYSGEIVLWGSLTLAAGLFDAGEVDVLRLRIVPTLAGGRRTFTTPDLGVRRLELVESRAYSGGQIVVKYALPQ</sequence>
<proteinExistence type="predicted"/>
<dbReference type="GO" id="GO:0009231">
    <property type="term" value="P:riboflavin biosynthetic process"/>
    <property type="evidence" value="ECO:0007669"/>
    <property type="project" value="InterPro"/>
</dbReference>
<evidence type="ECO:0000259" key="1">
    <source>
        <dbReference type="Pfam" id="PF01872"/>
    </source>
</evidence>
<evidence type="ECO:0000313" key="3">
    <source>
        <dbReference type="Proteomes" id="UP000185511"/>
    </source>
</evidence>
<dbReference type="InterPro" id="IPR024072">
    <property type="entry name" value="DHFR-like_dom_sf"/>
</dbReference>
<accession>A0AAC9LFJ6</accession>
<dbReference type="AlphaFoldDB" id="A0AAC9LFJ6"/>
<gene>
    <name evidence="2" type="ORF">UA74_23370</name>
</gene>
<dbReference type="InterPro" id="IPR002734">
    <property type="entry name" value="RibDG_C"/>
</dbReference>
<reference evidence="3" key="1">
    <citation type="submission" date="2016-06" db="EMBL/GenBank/DDBJ databases">
        <title>Complete genome sequence of Actinoalloteichus fjordicus DSM 46855 (=ADI127-17), type strain of the new species Actinoalloteichus fjordicus.</title>
        <authorList>
            <person name="Ruckert C."/>
            <person name="Nouioui I."/>
            <person name="Willmese J."/>
            <person name="van Wezel G."/>
            <person name="Klenk H.-P."/>
            <person name="Kalinowski J."/>
            <person name="Zotchev S.B."/>
        </authorList>
    </citation>
    <scope>NUCLEOTIDE SEQUENCE [LARGE SCALE GENOMIC DNA]</scope>
    <source>
        <strain evidence="3">ADI127-7</strain>
    </source>
</reference>
<dbReference type="KEGG" id="acad:UA74_23370"/>
<evidence type="ECO:0000313" key="2">
    <source>
        <dbReference type="EMBL" id="APU16692.1"/>
    </source>
</evidence>